<dbReference type="RefSeq" id="XP_025599187.1">
    <property type="nucleotide sequence ID" value="XM_025744576.1"/>
</dbReference>
<dbReference type="Pfam" id="PF04063">
    <property type="entry name" value="DUF383"/>
    <property type="match status" value="1"/>
</dbReference>
<sequence>MLTPHSPAHLELLTFLSDESAAARQVALQNLVGFSSAGHASRSLLTEKHKGLDGKPLKGRDGEECDTIEDLKRLCADQPITAHDAFSALINLSDSLLVARRIADDDFLVFLVRYIAEPISLLADLASMLLSNLTKLESIGARLLALRVSNISLHAQPADSLLAGIDADPSSASYEAERAAALLAAEEMRGQSVPALARLLDAFEQGAMVKGNSGIEEIRKRALAAQQVGDEAEQQSNRQEAKKERKSNCHFLSSVFANITVIPAGRQWFVSPLDSACAAASSSADAAVEYPVARIMPYTEHPDLIRRGGAISALKNILFLKSSHKLLLAPPPSLGDDDSSTLLAGALRATTRPPSPLDILPHLLLPLCEGLELAAVDLDEQEALPEACQMLSEDKVRERDPALRAMLVESLLLLCTTLYGRQVLRSRGVYVVVRAMHLKEDQEKSSVISAAMH</sequence>
<dbReference type="SUPFAM" id="SSF48371">
    <property type="entry name" value="ARM repeat"/>
    <property type="match status" value="1"/>
</dbReference>
<name>A0A316ZCY4_9BASI</name>
<dbReference type="EMBL" id="KZ819290">
    <property type="protein sequence ID" value="PWN98908.1"/>
    <property type="molecule type" value="Genomic_DNA"/>
</dbReference>
<dbReference type="PANTHER" id="PTHR13387:SF9">
    <property type="entry name" value="PROTEIN HGH1 HOMOLOG"/>
    <property type="match status" value="1"/>
</dbReference>
<evidence type="ECO:0000313" key="5">
    <source>
        <dbReference type="Proteomes" id="UP000245946"/>
    </source>
</evidence>
<comment type="similarity">
    <text evidence="1">Belongs to the HGH1 family.</text>
</comment>
<reference evidence="4 5" key="1">
    <citation type="journal article" date="2018" name="Mol. Biol. Evol.">
        <title>Broad Genomic Sampling Reveals a Smut Pathogenic Ancestry of the Fungal Clade Ustilaginomycotina.</title>
        <authorList>
            <person name="Kijpornyongpan T."/>
            <person name="Mondo S.J."/>
            <person name="Barry K."/>
            <person name="Sandor L."/>
            <person name="Lee J."/>
            <person name="Lipzen A."/>
            <person name="Pangilinan J."/>
            <person name="LaButti K."/>
            <person name="Hainaut M."/>
            <person name="Henrissat B."/>
            <person name="Grigoriev I.V."/>
            <person name="Spatafora J.W."/>
            <person name="Aime M.C."/>
        </authorList>
    </citation>
    <scope>NUCLEOTIDE SEQUENCE [LARGE SCALE GENOMIC DNA]</scope>
    <source>
        <strain evidence="4 5">MCA 4186</strain>
    </source>
</reference>
<dbReference type="InterPro" id="IPR007206">
    <property type="entry name" value="Protein_HGH1_C"/>
</dbReference>
<dbReference type="STRING" id="58919.A0A316ZCY4"/>
<dbReference type="OrthoDB" id="338814at2759"/>
<keyword evidence="5" id="KW-1185">Reference proteome</keyword>
<dbReference type="Pfam" id="PF04064">
    <property type="entry name" value="DUF384"/>
    <property type="match status" value="1"/>
</dbReference>
<feature type="domain" description="Protein HGH1 C-terminal" evidence="3">
    <location>
        <begin position="410"/>
        <end position="444"/>
    </location>
</feature>
<dbReference type="GeneID" id="37272120"/>
<feature type="domain" description="Protein HGH1 N-terminal" evidence="2">
    <location>
        <begin position="115"/>
        <end position="404"/>
    </location>
</feature>
<evidence type="ECO:0000256" key="1">
    <source>
        <dbReference type="ARBA" id="ARBA00006712"/>
    </source>
</evidence>
<evidence type="ECO:0008006" key="6">
    <source>
        <dbReference type="Google" id="ProtNLM"/>
    </source>
</evidence>
<protein>
    <recommendedName>
        <fullName evidence="6">Protein HGH1 homolog</fullName>
    </recommendedName>
</protein>
<dbReference type="PANTHER" id="PTHR13387">
    <property type="entry name" value="PROTEIN HGH1 HOMOLOG"/>
    <property type="match status" value="1"/>
</dbReference>
<dbReference type="InterPro" id="IPR007205">
    <property type="entry name" value="Protein_HGH1_N"/>
</dbReference>
<proteinExistence type="inferred from homology"/>
<dbReference type="AlphaFoldDB" id="A0A316ZCY4"/>
<dbReference type="InterPro" id="IPR016024">
    <property type="entry name" value="ARM-type_fold"/>
</dbReference>
<evidence type="ECO:0000259" key="3">
    <source>
        <dbReference type="Pfam" id="PF04064"/>
    </source>
</evidence>
<gene>
    <name evidence="4" type="ORF">FA09DRAFT_343063</name>
</gene>
<organism evidence="4 5">
    <name type="scientific">Tilletiopsis washingtonensis</name>
    <dbReference type="NCBI Taxonomy" id="58919"/>
    <lineage>
        <taxon>Eukaryota</taxon>
        <taxon>Fungi</taxon>
        <taxon>Dikarya</taxon>
        <taxon>Basidiomycota</taxon>
        <taxon>Ustilaginomycotina</taxon>
        <taxon>Exobasidiomycetes</taxon>
        <taxon>Entylomatales</taxon>
        <taxon>Entylomatales incertae sedis</taxon>
        <taxon>Tilletiopsis</taxon>
    </lineage>
</organism>
<evidence type="ECO:0000313" key="4">
    <source>
        <dbReference type="EMBL" id="PWN98908.1"/>
    </source>
</evidence>
<evidence type="ECO:0000259" key="2">
    <source>
        <dbReference type="Pfam" id="PF04063"/>
    </source>
</evidence>
<accession>A0A316ZCY4</accession>
<dbReference type="InterPro" id="IPR039717">
    <property type="entry name" value="Hgh1"/>
</dbReference>
<dbReference type="Proteomes" id="UP000245946">
    <property type="component" value="Unassembled WGS sequence"/>
</dbReference>